<dbReference type="RefSeq" id="XP_014484570.1">
    <property type="nucleotide sequence ID" value="XM_014629084.1"/>
</dbReference>
<keyword evidence="2" id="KW-1003">Cell membrane</keyword>
<keyword evidence="4" id="KW-0812">Transmembrane</keyword>
<evidence type="ECO:0000256" key="5">
    <source>
        <dbReference type="ARBA" id="ARBA00022725"/>
    </source>
</evidence>
<keyword evidence="9" id="KW-0807">Transducer</keyword>
<protein>
    <submittedName>
        <fullName evidence="11">Odorant receptor 22c-like isoform X2</fullName>
    </submittedName>
</protein>
<organism evidence="10 11">
    <name type="scientific">Dinoponera quadriceps</name>
    <name type="common">South American ant</name>
    <dbReference type="NCBI Taxonomy" id="609295"/>
    <lineage>
        <taxon>Eukaryota</taxon>
        <taxon>Metazoa</taxon>
        <taxon>Ecdysozoa</taxon>
        <taxon>Arthropoda</taxon>
        <taxon>Hexapoda</taxon>
        <taxon>Insecta</taxon>
        <taxon>Pterygota</taxon>
        <taxon>Neoptera</taxon>
        <taxon>Endopterygota</taxon>
        <taxon>Hymenoptera</taxon>
        <taxon>Apocrita</taxon>
        <taxon>Aculeata</taxon>
        <taxon>Formicoidea</taxon>
        <taxon>Formicidae</taxon>
        <taxon>Ponerinae</taxon>
        <taxon>Ponerini</taxon>
        <taxon>Dinoponera</taxon>
    </lineage>
</organism>
<keyword evidence="8" id="KW-0675">Receptor</keyword>
<dbReference type="GO" id="GO:0004984">
    <property type="term" value="F:olfactory receptor activity"/>
    <property type="evidence" value="ECO:0007669"/>
    <property type="project" value="InterPro"/>
</dbReference>
<gene>
    <name evidence="11" type="primary">LOC106749533</name>
</gene>
<dbReference type="InterPro" id="IPR004117">
    <property type="entry name" value="7tm6_olfct_rcpt"/>
</dbReference>
<evidence type="ECO:0000256" key="2">
    <source>
        <dbReference type="ARBA" id="ARBA00022475"/>
    </source>
</evidence>
<dbReference type="Proteomes" id="UP000515204">
    <property type="component" value="Unplaced"/>
</dbReference>
<dbReference type="OrthoDB" id="6614360at2759"/>
<evidence type="ECO:0000256" key="1">
    <source>
        <dbReference type="ARBA" id="ARBA00004651"/>
    </source>
</evidence>
<evidence type="ECO:0000256" key="6">
    <source>
        <dbReference type="ARBA" id="ARBA00022989"/>
    </source>
</evidence>
<dbReference type="GO" id="GO:0007165">
    <property type="term" value="P:signal transduction"/>
    <property type="evidence" value="ECO:0007669"/>
    <property type="project" value="UniProtKB-KW"/>
</dbReference>
<comment type="subcellular location">
    <subcellularLocation>
        <location evidence="1">Cell membrane</location>
        <topology evidence="1">Multi-pass membrane protein</topology>
    </subcellularLocation>
</comment>
<keyword evidence="6" id="KW-1133">Transmembrane helix</keyword>
<proteinExistence type="predicted"/>
<evidence type="ECO:0000256" key="4">
    <source>
        <dbReference type="ARBA" id="ARBA00022692"/>
    </source>
</evidence>
<keyword evidence="7" id="KW-0472">Membrane</keyword>
<name>A0A6P3Y181_DINQU</name>
<keyword evidence="5" id="KW-0552">Olfaction</keyword>
<evidence type="ECO:0000256" key="3">
    <source>
        <dbReference type="ARBA" id="ARBA00022606"/>
    </source>
</evidence>
<reference evidence="11" key="1">
    <citation type="submission" date="2025-08" db="UniProtKB">
        <authorList>
            <consortium name="RefSeq"/>
        </authorList>
    </citation>
    <scope>IDENTIFICATION</scope>
</reference>
<sequence>MAQLVHLFVFCWEGQRLIDHSLLMHDKIYSSTWYKIPIKSQKLLLPVLKRSLRPKSLSAGGMFIFSLQGFTTVKK</sequence>
<accession>A0A6P3Y181</accession>
<evidence type="ECO:0000256" key="9">
    <source>
        <dbReference type="ARBA" id="ARBA00023224"/>
    </source>
</evidence>
<dbReference type="GeneID" id="106749533"/>
<dbReference type="AlphaFoldDB" id="A0A6P3Y181"/>
<keyword evidence="3" id="KW-0716">Sensory transduction</keyword>
<dbReference type="PANTHER" id="PTHR21137:SF35">
    <property type="entry name" value="ODORANT RECEPTOR 19A-RELATED"/>
    <property type="match status" value="1"/>
</dbReference>
<evidence type="ECO:0000256" key="8">
    <source>
        <dbReference type="ARBA" id="ARBA00023170"/>
    </source>
</evidence>
<keyword evidence="10" id="KW-1185">Reference proteome</keyword>
<dbReference type="PANTHER" id="PTHR21137">
    <property type="entry name" value="ODORANT RECEPTOR"/>
    <property type="match status" value="1"/>
</dbReference>
<evidence type="ECO:0000313" key="11">
    <source>
        <dbReference type="RefSeq" id="XP_014484570.1"/>
    </source>
</evidence>
<evidence type="ECO:0000313" key="10">
    <source>
        <dbReference type="Proteomes" id="UP000515204"/>
    </source>
</evidence>
<dbReference type="GO" id="GO:0005886">
    <property type="term" value="C:plasma membrane"/>
    <property type="evidence" value="ECO:0007669"/>
    <property type="project" value="UniProtKB-SubCell"/>
</dbReference>
<dbReference type="Pfam" id="PF02949">
    <property type="entry name" value="7tm_6"/>
    <property type="match status" value="1"/>
</dbReference>
<evidence type="ECO:0000256" key="7">
    <source>
        <dbReference type="ARBA" id="ARBA00023136"/>
    </source>
</evidence>
<dbReference type="GO" id="GO:0005549">
    <property type="term" value="F:odorant binding"/>
    <property type="evidence" value="ECO:0007669"/>
    <property type="project" value="InterPro"/>
</dbReference>